<evidence type="ECO:0000313" key="3">
    <source>
        <dbReference type="Proteomes" id="UP000245207"/>
    </source>
</evidence>
<protein>
    <submittedName>
        <fullName evidence="2">Uncharacterized protein</fullName>
    </submittedName>
</protein>
<dbReference type="Proteomes" id="UP000245207">
    <property type="component" value="Unassembled WGS sequence"/>
</dbReference>
<feature type="compositionally biased region" description="Polar residues" evidence="1">
    <location>
        <begin position="29"/>
        <end position="39"/>
    </location>
</feature>
<proteinExistence type="predicted"/>
<organism evidence="2 3">
    <name type="scientific">Artemisia annua</name>
    <name type="common">Sweet wormwood</name>
    <dbReference type="NCBI Taxonomy" id="35608"/>
    <lineage>
        <taxon>Eukaryota</taxon>
        <taxon>Viridiplantae</taxon>
        <taxon>Streptophyta</taxon>
        <taxon>Embryophyta</taxon>
        <taxon>Tracheophyta</taxon>
        <taxon>Spermatophyta</taxon>
        <taxon>Magnoliopsida</taxon>
        <taxon>eudicotyledons</taxon>
        <taxon>Gunneridae</taxon>
        <taxon>Pentapetalae</taxon>
        <taxon>asterids</taxon>
        <taxon>campanulids</taxon>
        <taxon>Asterales</taxon>
        <taxon>Asteraceae</taxon>
        <taxon>Asteroideae</taxon>
        <taxon>Anthemideae</taxon>
        <taxon>Artemisiinae</taxon>
        <taxon>Artemisia</taxon>
    </lineage>
</organism>
<feature type="region of interest" description="Disordered" evidence="1">
    <location>
        <begin position="1"/>
        <end position="40"/>
    </location>
</feature>
<reference evidence="2 3" key="1">
    <citation type="journal article" date="2018" name="Mol. Plant">
        <title>The genome of Artemisia annua provides insight into the evolution of Asteraceae family and artemisinin biosynthesis.</title>
        <authorList>
            <person name="Shen Q."/>
            <person name="Zhang L."/>
            <person name="Liao Z."/>
            <person name="Wang S."/>
            <person name="Yan T."/>
            <person name="Shi P."/>
            <person name="Liu M."/>
            <person name="Fu X."/>
            <person name="Pan Q."/>
            <person name="Wang Y."/>
            <person name="Lv Z."/>
            <person name="Lu X."/>
            <person name="Zhang F."/>
            <person name="Jiang W."/>
            <person name="Ma Y."/>
            <person name="Chen M."/>
            <person name="Hao X."/>
            <person name="Li L."/>
            <person name="Tang Y."/>
            <person name="Lv G."/>
            <person name="Zhou Y."/>
            <person name="Sun X."/>
            <person name="Brodelius P.E."/>
            <person name="Rose J.K.C."/>
            <person name="Tang K."/>
        </authorList>
    </citation>
    <scope>NUCLEOTIDE SEQUENCE [LARGE SCALE GENOMIC DNA]</scope>
    <source>
        <strain evidence="3">cv. Huhao1</strain>
        <tissue evidence="2">Leaf</tissue>
    </source>
</reference>
<dbReference type="AlphaFoldDB" id="A0A2U1N167"/>
<comment type="caution">
    <text evidence="2">The sequence shown here is derived from an EMBL/GenBank/DDBJ whole genome shotgun (WGS) entry which is preliminary data.</text>
</comment>
<accession>A0A2U1N167</accession>
<dbReference type="EMBL" id="PKPP01003868">
    <property type="protein sequence ID" value="PWA67259.1"/>
    <property type="molecule type" value="Genomic_DNA"/>
</dbReference>
<keyword evidence="3" id="KW-1185">Reference proteome</keyword>
<sequence>MELRVPCSDKTDQTNAPGFSSAKYATRRSGPNSFPTGQSMEKVESHFRDFEKIKRAYLASQSTSCSMWKGIAVAVAQGYGHAQQNLSSRSIKPGTRFGSFNIGYSTDVHCDTGSFKATGLPVTNNKKQND</sequence>
<evidence type="ECO:0000313" key="2">
    <source>
        <dbReference type="EMBL" id="PWA67259.1"/>
    </source>
</evidence>
<feature type="compositionally biased region" description="Basic and acidic residues" evidence="1">
    <location>
        <begin position="1"/>
        <end position="12"/>
    </location>
</feature>
<evidence type="ECO:0000256" key="1">
    <source>
        <dbReference type="SAM" id="MobiDB-lite"/>
    </source>
</evidence>
<gene>
    <name evidence="2" type="ORF">CTI12_AA319260</name>
</gene>
<name>A0A2U1N167_ARTAN</name>